<name>A0ABY2RUL7_9PSEU</name>
<dbReference type="InterPro" id="IPR036396">
    <property type="entry name" value="Cyt_P450_sf"/>
</dbReference>
<keyword evidence="3" id="KW-1185">Reference proteome</keyword>
<dbReference type="Proteomes" id="UP000309992">
    <property type="component" value="Unassembled WGS sequence"/>
</dbReference>
<dbReference type="Gene3D" id="1.10.630.10">
    <property type="entry name" value="Cytochrome P450"/>
    <property type="match status" value="1"/>
</dbReference>
<dbReference type="CDD" id="cd20623">
    <property type="entry name" value="CYP_unk"/>
    <property type="match status" value="1"/>
</dbReference>
<dbReference type="PRINTS" id="PR00359">
    <property type="entry name" value="BP450"/>
</dbReference>
<organism evidence="2 3">
    <name type="scientific">Prauserella endophytica</name>
    <dbReference type="NCBI Taxonomy" id="1592324"/>
    <lineage>
        <taxon>Bacteria</taxon>
        <taxon>Bacillati</taxon>
        <taxon>Actinomycetota</taxon>
        <taxon>Actinomycetes</taxon>
        <taxon>Pseudonocardiales</taxon>
        <taxon>Pseudonocardiaceae</taxon>
        <taxon>Prauserella</taxon>
        <taxon>Prauserella coralliicola group</taxon>
    </lineage>
</organism>
<dbReference type="SUPFAM" id="SSF48264">
    <property type="entry name" value="Cytochrome P450"/>
    <property type="match status" value="1"/>
</dbReference>
<accession>A0ABY2RUL7</accession>
<reference evidence="2 3" key="1">
    <citation type="journal article" date="2015" name="Antonie Van Leeuwenhoek">
        <title>Prauserella endophytica sp. nov., an endophytic actinobacterium isolated from Tamarix taklamakanensis.</title>
        <authorList>
            <person name="Liu J.M."/>
            <person name="Habden X."/>
            <person name="Guo L."/>
            <person name="Tuo L."/>
            <person name="Jiang Z.K."/>
            <person name="Liu S.W."/>
            <person name="Liu X.F."/>
            <person name="Chen L."/>
            <person name="Li R.F."/>
            <person name="Zhang Y.Q."/>
            <person name="Sun C.H."/>
        </authorList>
    </citation>
    <scope>NUCLEOTIDE SEQUENCE [LARGE SCALE GENOMIC DNA]</scope>
    <source>
        <strain evidence="2 3">CGMCC 4.7182</strain>
    </source>
</reference>
<protein>
    <submittedName>
        <fullName evidence="2">Cytochrome P450</fullName>
    </submittedName>
</protein>
<comment type="caution">
    <text evidence="2">The sequence shown here is derived from an EMBL/GenBank/DDBJ whole genome shotgun (WGS) entry which is preliminary data.</text>
</comment>
<evidence type="ECO:0000256" key="1">
    <source>
        <dbReference type="ARBA" id="ARBA00010617"/>
    </source>
</evidence>
<dbReference type="PANTHER" id="PTHR46696">
    <property type="entry name" value="P450, PUTATIVE (EUROFUNG)-RELATED"/>
    <property type="match status" value="1"/>
</dbReference>
<dbReference type="PANTHER" id="PTHR46696:SF1">
    <property type="entry name" value="CYTOCHROME P450 YJIB-RELATED"/>
    <property type="match status" value="1"/>
</dbReference>
<dbReference type="InterPro" id="IPR002397">
    <property type="entry name" value="Cyt_P450_B"/>
</dbReference>
<gene>
    <name evidence="2" type="ORF">FCN18_34075</name>
</gene>
<sequence>MPPALATLPALYGPRFQNEPARLYREMREQYGPVAPVLLEGGVPAWLVLGYRELLHVTNNPELFARTSRHWHGWSRVSPDWSLRPYVEYQPSSILSDAEEHRRLSPALHEALTAVDQVELSTQVEQIADRLIDMFAPRGEADLIAQYTHQIPLLVLAKLFGLPDAEAPELVRDVAASADEGDEAVRAHERIVARMLRLVRDKRVRPGEDLPSRILSHPVVELTDEQIATDLFLTMGAAQLTTADWMGNALRLMFTDDRFAATLAGGRRSVRQALNEVLWEETPTQNFIGRFATRETHLAGRRIHTGDLVVLGLAAANTDPLVHPEPGRGSADNQAHMSFSHGEHGCPYPAQEIAATIVESAIEVLLDRLPDVDLAVAPEALVWRQSVWMRGLTALPVRFTPTCTSGF</sequence>
<dbReference type="EMBL" id="SWMS01000032">
    <property type="protein sequence ID" value="TKG61081.1"/>
    <property type="molecule type" value="Genomic_DNA"/>
</dbReference>
<comment type="similarity">
    <text evidence="1">Belongs to the cytochrome P450 family.</text>
</comment>
<proteinExistence type="inferred from homology"/>
<evidence type="ECO:0000313" key="2">
    <source>
        <dbReference type="EMBL" id="TKG61081.1"/>
    </source>
</evidence>
<evidence type="ECO:0000313" key="3">
    <source>
        <dbReference type="Proteomes" id="UP000309992"/>
    </source>
</evidence>